<feature type="compositionally biased region" description="Basic and acidic residues" evidence="1">
    <location>
        <begin position="52"/>
        <end position="61"/>
    </location>
</feature>
<feature type="compositionally biased region" description="Basic residues" evidence="1">
    <location>
        <begin position="41"/>
        <end position="51"/>
    </location>
</feature>
<evidence type="ECO:0000313" key="3">
    <source>
        <dbReference type="Proteomes" id="UP000299102"/>
    </source>
</evidence>
<gene>
    <name evidence="2" type="ORF">EVAR_37127_1</name>
</gene>
<sequence>MKRFHEKNRELLQEVKKNVINVMRSRVLLVTCATKSSGRTARPHTTRRRPRPERQQLEHSQHLNGWQRVDDCRSVDVRRLRTSSLLSHVVFVEIETSVHSMETLRETLRPPALGGRFDGLFIRSHRFFGGRKPLS</sequence>
<dbReference type="OrthoDB" id="10598245at2759"/>
<feature type="region of interest" description="Disordered" evidence="1">
    <location>
        <begin position="34"/>
        <end position="62"/>
    </location>
</feature>
<reference evidence="2 3" key="1">
    <citation type="journal article" date="2019" name="Commun. Biol.">
        <title>The bagworm genome reveals a unique fibroin gene that provides high tensile strength.</title>
        <authorList>
            <person name="Kono N."/>
            <person name="Nakamura H."/>
            <person name="Ohtoshi R."/>
            <person name="Tomita M."/>
            <person name="Numata K."/>
            <person name="Arakawa K."/>
        </authorList>
    </citation>
    <scope>NUCLEOTIDE SEQUENCE [LARGE SCALE GENOMIC DNA]</scope>
</reference>
<dbReference type="EMBL" id="BGZK01000924">
    <property type="protein sequence ID" value="GBP65279.1"/>
    <property type="molecule type" value="Genomic_DNA"/>
</dbReference>
<organism evidence="2 3">
    <name type="scientific">Eumeta variegata</name>
    <name type="common">Bagworm moth</name>
    <name type="synonym">Eumeta japonica</name>
    <dbReference type="NCBI Taxonomy" id="151549"/>
    <lineage>
        <taxon>Eukaryota</taxon>
        <taxon>Metazoa</taxon>
        <taxon>Ecdysozoa</taxon>
        <taxon>Arthropoda</taxon>
        <taxon>Hexapoda</taxon>
        <taxon>Insecta</taxon>
        <taxon>Pterygota</taxon>
        <taxon>Neoptera</taxon>
        <taxon>Endopterygota</taxon>
        <taxon>Lepidoptera</taxon>
        <taxon>Glossata</taxon>
        <taxon>Ditrysia</taxon>
        <taxon>Tineoidea</taxon>
        <taxon>Psychidae</taxon>
        <taxon>Oiketicinae</taxon>
        <taxon>Eumeta</taxon>
    </lineage>
</organism>
<name>A0A4C1XSW6_EUMVA</name>
<protein>
    <submittedName>
        <fullName evidence="2">Uncharacterized protein</fullName>
    </submittedName>
</protein>
<dbReference type="AlphaFoldDB" id="A0A4C1XSW6"/>
<dbReference type="Proteomes" id="UP000299102">
    <property type="component" value="Unassembled WGS sequence"/>
</dbReference>
<evidence type="ECO:0000313" key="2">
    <source>
        <dbReference type="EMBL" id="GBP65279.1"/>
    </source>
</evidence>
<comment type="caution">
    <text evidence="2">The sequence shown here is derived from an EMBL/GenBank/DDBJ whole genome shotgun (WGS) entry which is preliminary data.</text>
</comment>
<proteinExistence type="predicted"/>
<evidence type="ECO:0000256" key="1">
    <source>
        <dbReference type="SAM" id="MobiDB-lite"/>
    </source>
</evidence>
<accession>A0A4C1XSW6</accession>
<keyword evidence="3" id="KW-1185">Reference proteome</keyword>